<dbReference type="EMBL" id="KZ824997">
    <property type="protein sequence ID" value="RAH65316.1"/>
    <property type="molecule type" value="Genomic_DNA"/>
</dbReference>
<protein>
    <submittedName>
        <fullName evidence="1">Uncharacterized protein</fullName>
    </submittedName>
</protein>
<proteinExistence type="predicted"/>
<reference evidence="1" key="1">
    <citation type="submission" date="2018-02" db="EMBL/GenBank/DDBJ databases">
        <title>The genomes of Aspergillus section Nigri reveals drivers in fungal speciation.</title>
        <authorList>
            <consortium name="DOE Joint Genome Institute"/>
            <person name="Vesth T.C."/>
            <person name="Nybo J."/>
            <person name="Theobald S."/>
            <person name="Brandl J."/>
            <person name="Frisvad J.C."/>
            <person name="Nielsen K.F."/>
            <person name="Lyhne E.K."/>
            <person name="Kogle M.E."/>
            <person name="Kuo A."/>
            <person name="Riley R."/>
            <person name="Clum A."/>
            <person name="Nolan M."/>
            <person name="Lipzen A."/>
            <person name="Salamov A."/>
            <person name="Henrissat B."/>
            <person name="Wiebenga A."/>
            <person name="De vries R.P."/>
            <person name="Grigoriev I.V."/>
            <person name="Mortensen U.H."/>
            <person name="Andersen M.R."/>
            <person name="Baker S.E."/>
        </authorList>
    </citation>
    <scope>NUCLEOTIDE SEQUENCE</scope>
    <source>
        <strain evidence="1">CBS 121060</strain>
    </source>
</reference>
<sequence length="114" mass="13174">MPSEGTAPQTAVTFPLNTPCPYYMRVYLFMCIDFLFFPQFILPAQRFPRRRRLLRFATKPSIHSYHPSNKDHRPFSDAILESSPAANDEKSGGSRAYNVMATRISLRKLYGRNQ</sequence>
<name>A0ACD1GVT8_9EURO</name>
<accession>A0ACD1GVT8</accession>
<evidence type="ECO:0000313" key="2">
    <source>
        <dbReference type="Proteomes" id="UP000249661"/>
    </source>
</evidence>
<gene>
    <name evidence="1" type="ORF">BO66DRAFT_395545</name>
</gene>
<evidence type="ECO:0000313" key="1">
    <source>
        <dbReference type="EMBL" id="RAH65316.1"/>
    </source>
</evidence>
<organism evidence="1 2">
    <name type="scientific">Aspergillus aculeatinus CBS 121060</name>
    <dbReference type="NCBI Taxonomy" id="1448322"/>
    <lineage>
        <taxon>Eukaryota</taxon>
        <taxon>Fungi</taxon>
        <taxon>Dikarya</taxon>
        <taxon>Ascomycota</taxon>
        <taxon>Pezizomycotina</taxon>
        <taxon>Eurotiomycetes</taxon>
        <taxon>Eurotiomycetidae</taxon>
        <taxon>Eurotiales</taxon>
        <taxon>Aspergillaceae</taxon>
        <taxon>Aspergillus</taxon>
        <taxon>Aspergillus subgen. Circumdati</taxon>
    </lineage>
</organism>
<dbReference type="Proteomes" id="UP000249661">
    <property type="component" value="Unassembled WGS sequence"/>
</dbReference>
<keyword evidence="2" id="KW-1185">Reference proteome</keyword>